<feature type="region of interest" description="Disordered" evidence="1">
    <location>
        <begin position="1"/>
        <end position="22"/>
    </location>
</feature>
<proteinExistence type="predicted"/>
<accession>A0A377XLJ2</accession>
<evidence type="ECO:0000256" key="1">
    <source>
        <dbReference type="SAM" id="MobiDB-lite"/>
    </source>
</evidence>
<evidence type="ECO:0000313" key="2">
    <source>
        <dbReference type="EMBL" id="STT84409.1"/>
    </source>
</evidence>
<name>A0A377XLJ2_KLEPN</name>
<reference evidence="2 3" key="1">
    <citation type="submission" date="2018-06" db="EMBL/GenBank/DDBJ databases">
        <authorList>
            <consortium name="Pathogen Informatics"/>
            <person name="Doyle S."/>
        </authorList>
    </citation>
    <scope>NUCLEOTIDE SEQUENCE [LARGE SCALE GENOMIC DNA]</scope>
    <source>
        <strain evidence="2 3">NCTC5047</strain>
    </source>
</reference>
<dbReference type="Proteomes" id="UP000254340">
    <property type="component" value="Unassembled WGS sequence"/>
</dbReference>
<protein>
    <submittedName>
        <fullName evidence="2">Uncharacterized protein</fullName>
    </submittedName>
</protein>
<organism evidence="2 3">
    <name type="scientific">Klebsiella pneumoniae</name>
    <dbReference type="NCBI Taxonomy" id="573"/>
    <lineage>
        <taxon>Bacteria</taxon>
        <taxon>Pseudomonadati</taxon>
        <taxon>Pseudomonadota</taxon>
        <taxon>Gammaproteobacteria</taxon>
        <taxon>Enterobacterales</taxon>
        <taxon>Enterobacteriaceae</taxon>
        <taxon>Klebsiella/Raoultella group</taxon>
        <taxon>Klebsiella</taxon>
        <taxon>Klebsiella pneumoniae complex</taxon>
    </lineage>
</organism>
<evidence type="ECO:0000313" key="3">
    <source>
        <dbReference type="Proteomes" id="UP000254340"/>
    </source>
</evidence>
<sequence length="57" mass="6012">MKDDRLSGPGIEGRTAGQSGERHQLGIGDMFARIFIRIADINQSGALGNLRLGLSGS</sequence>
<dbReference type="EMBL" id="UGLH01000006">
    <property type="protein sequence ID" value="STT84409.1"/>
    <property type="molecule type" value="Genomic_DNA"/>
</dbReference>
<gene>
    <name evidence="2" type="ORF">NCTC5047_05453</name>
</gene>
<dbReference type="AlphaFoldDB" id="A0A377XLJ2"/>